<gene>
    <name evidence="1" type="ORF">Godav_019820</name>
</gene>
<dbReference type="Proteomes" id="UP000593561">
    <property type="component" value="Unassembled WGS sequence"/>
</dbReference>
<proteinExistence type="predicted"/>
<evidence type="ECO:0000313" key="1">
    <source>
        <dbReference type="EMBL" id="MBA0607540.1"/>
    </source>
</evidence>
<feature type="non-terminal residue" evidence="1">
    <location>
        <position position="1"/>
    </location>
</feature>
<sequence>MLEKVLPHAMLKAKPNLELRIRTLKKYWATVYDMDRATEKDAQIATDIVEEIDVED</sequence>
<reference evidence="1 2" key="1">
    <citation type="journal article" date="2019" name="Genome Biol. Evol.">
        <title>Insights into the evolution of the New World diploid cottons (Gossypium, subgenus Houzingenia) based on genome sequencing.</title>
        <authorList>
            <person name="Grover C.E."/>
            <person name="Arick M.A. 2nd"/>
            <person name="Thrash A."/>
            <person name="Conover J.L."/>
            <person name="Sanders W.S."/>
            <person name="Peterson D.G."/>
            <person name="Frelichowski J.E."/>
            <person name="Scheffler J.A."/>
            <person name="Scheffler B.E."/>
            <person name="Wendel J.F."/>
        </authorList>
    </citation>
    <scope>NUCLEOTIDE SEQUENCE [LARGE SCALE GENOMIC DNA]</scope>
    <source>
        <strain evidence="1">27</strain>
        <tissue evidence="1">Leaf</tissue>
    </source>
</reference>
<name>A0A7J8R1X1_GOSDV</name>
<evidence type="ECO:0000313" key="2">
    <source>
        <dbReference type="Proteomes" id="UP000593561"/>
    </source>
</evidence>
<keyword evidence="2" id="KW-1185">Reference proteome</keyword>
<dbReference type="AlphaFoldDB" id="A0A7J8R1X1"/>
<accession>A0A7J8R1X1</accession>
<protein>
    <submittedName>
        <fullName evidence="1">Uncharacterized protein</fullName>
    </submittedName>
</protein>
<dbReference type="EMBL" id="JABFAC010000002">
    <property type="protein sequence ID" value="MBA0607540.1"/>
    <property type="molecule type" value="Genomic_DNA"/>
</dbReference>
<organism evidence="1 2">
    <name type="scientific">Gossypium davidsonii</name>
    <name type="common">Davidson's cotton</name>
    <name type="synonym">Gossypium klotzschianum subsp. davidsonii</name>
    <dbReference type="NCBI Taxonomy" id="34287"/>
    <lineage>
        <taxon>Eukaryota</taxon>
        <taxon>Viridiplantae</taxon>
        <taxon>Streptophyta</taxon>
        <taxon>Embryophyta</taxon>
        <taxon>Tracheophyta</taxon>
        <taxon>Spermatophyta</taxon>
        <taxon>Magnoliopsida</taxon>
        <taxon>eudicotyledons</taxon>
        <taxon>Gunneridae</taxon>
        <taxon>Pentapetalae</taxon>
        <taxon>rosids</taxon>
        <taxon>malvids</taxon>
        <taxon>Malvales</taxon>
        <taxon>Malvaceae</taxon>
        <taxon>Malvoideae</taxon>
        <taxon>Gossypium</taxon>
    </lineage>
</organism>
<comment type="caution">
    <text evidence="1">The sequence shown here is derived from an EMBL/GenBank/DDBJ whole genome shotgun (WGS) entry which is preliminary data.</text>
</comment>